<dbReference type="eggNOG" id="KOG3528">
    <property type="taxonomic scope" value="Eukaryota"/>
</dbReference>
<dbReference type="InterPro" id="IPR001849">
    <property type="entry name" value="PH_domain"/>
</dbReference>
<reference evidence="4" key="2">
    <citation type="submission" date="2025-08" db="UniProtKB">
        <authorList>
            <consortium name="Ensembl"/>
        </authorList>
    </citation>
    <scope>IDENTIFICATION</scope>
</reference>
<evidence type="ECO:0000259" key="2">
    <source>
        <dbReference type="PROSITE" id="PS50003"/>
    </source>
</evidence>
<evidence type="ECO:0000313" key="5">
    <source>
        <dbReference type="Proteomes" id="UP000001646"/>
    </source>
</evidence>
<feature type="compositionally biased region" description="Basic and acidic residues" evidence="1">
    <location>
        <begin position="41"/>
        <end position="50"/>
    </location>
</feature>
<organism evidence="4 5">
    <name type="scientific">Anolis carolinensis</name>
    <name type="common">Green anole</name>
    <name type="synonym">American chameleon</name>
    <dbReference type="NCBI Taxonomy" id="28377"/>
    <lineage>
        <taxon>Eukaryota</taxon>
        <taxon>Metazoa</taxon>
        <taxon>Chordata</taxon>
        <taxon>Craniata</taxon>
        <taxon>Vertebrata</taxon>
        <taxon>Euteleostomi</taxon>
        <taxon>Lepidosauria</taxon>
        <taxon>Squamata</taxon>
        <taxon>Bifurcata</taxon>
        <taxon>Unidentata</taxon>
        <taxon>Episquamata</taxon>
        <taxon>Toxicofera</taxon>
        <taxon>Iguania</taxon>
        <taxon>Dactyloidae</taxon>
        <taxon>Anolis</taxon>
    </lineage>
</organism>
<dbReference type="SUPFAM" id="SSF50729">
    <property type="entry name" value="PH domain-like"/>
    <property type="match status" value="2"/>
</dbReference>
<dbReference type="Gene3D" id="2.30.29.30">
    <property type="entry name" value="Pleckstrin-homology domain (PH domain)/Phosphotyrosine-binding domain (PTB)"/>
    <property type="match status" value="2"/>
</dbReference>
<evidence type="ECO:0000256" key="1">
    <source>
        <dbReference type="SAM" id="MobiDB-lite"/>
    </source>
</evidence>
<name>H9GBV0_ANOCA</name>
<dbReference type="Proteomes" id="UP000001646">
    <property type="component" value="Unplaced"/>
</dbReference>
<dbReference type="PANTHER" id="PTHR12752">
    <property type="entry name" value="PHOSPHOINOSITOL 3-PHOSPHATE-BINDING PROTEIN"/>
    <property type="match status" value="1"/>
</dbReference>
<dbReference type="Pfam" id="PF00169">
    <property type="entry name" value="PH"/>
    <property type="match status" value="2"/>
</dbReference>
<sequence>MDEAMDIEEPDKNRNSCKLKCVKIDDRDRFENEEQDNTCDSAKEGKQEKECPLGFPGEQDVLAIVNTDKSRTTSNGKATMEHISETVHCHQSENVFAAEVKCGSFNVKVEVNKNSLFNTGAGYMAEKWKSHKKRRYHKKQCCKLQKACNPTTAFSGKHDLPSKFTIQVGSDQNPSVKVSIGGKEIKVKYINRKQKLTVSIEPGDEKKKCSQACSSNYINEFARDTDYSATEASYNSDFESDFSFQDKEESFTSYICPEWYTLIPPPDEFADSEETTTTEDVSLSLADDKNVSDTVSVALNNDGRSDLSQKKDGEMMGCANAKDFCKDMCFSEFSYTGEPPQEDYSSRETHFGNKPNRMSDMHQIRNTSLTDTRNIMVVSHMEASTSRRYSFPATSVDILSSFSPRRDSGFYSMPSLSLKVLPKPGKTSSTCTKSHHATISSAELSSSFTSLLSNLRDLKSSCSYAFTSYDYDMTVYHAELEGKLSSAFFMDHCFEFMEDCREVDQMAVEDFQSLANFSREQKEKRRSSEPLIRLDMFEEYTGLAKGGFGSEVQRGNHHEVQTYGELENKAPVYQCGLISRHPSSSSTDQSNIFTKVPTDGIQSEHTFLQPDGKTQQNPKESEGIAKKRRGSVMTVITGELERKLIIRADNKTIADSLDVTMKKESIRPCSIRETFMSPLLDVEEPELDNDFQSFTTVQEMSEIIHTHSIYEDISAQATSVSNNVEDEQHLVGTFLTEAPEMESSSQDVSLSNHCKAHLVEDEMPELLKLSCENLEMQREIKVDVHQNPVTLSPKIQVQHAGTALENTNITLSSEQVSRDESISECIQEEPIDRWALRRKQFKNSKRGSSAGASSITSTLTEGSINSEDGRSLDLSLRSESEERGFYTEIFHSTSWVFRGDDASPDNSPRCLSKRPRPVAVRERTVRIAKGTGDYPWGFRIQFSKPILVTEVDTNSAAEEAGLLIGDIVMAVNGTDVTSMPHSEAATLARKGPDILTLLVGSDISRCPNTPRPTCRGYLHKRTQSGFLKGWRKRWFVLKHDGCLYYYKHKKDEGKSRPLEVTKLEGAEIGMDSSLGKPFVFKCIPQTGNRTFYFCATSNQEMKRWLEAMEKAVHPVHQNHVWVDVTMHNTSLPPLAIKNPECLGLLHQLDKNKDMWVQHYCILKDGCLYFYASIRSTHALGGIYLQGYTVSEQALGSRRSVIEVKAPSEEFKTFYLCAESVNENKRWINSLKASVSKWLPLNQAIQDFMNRPLEETRM</sequence>
<dbReference type="InParanoid" id="H9GBV0"/>
<evidence type="ECO:0000313" key="4">
    <source>
        <dbReference type="Ensembl" id="ENSACAP00000006588.4"/>
    </source>
</evidence>
<feature type="region of interest" description="Disordered" evidence="1">
    <location>
        <begin position="30"/>
        <end position="50"/>
    </location>
</feature>
<feature type="compositionally biased region" description="Low complexity" evidence="1">
    <location>
        <begin position="847"/>
        <end position="858"/>
    </location>
</feature>
<dbReference type="HOGENOM" id="CLU_029709_0_0_1"/>
<feature type="region of interest" description="Disordered" evidence="1">
    <location>
        <begin position="603"/>
        <end position="627"/>
    </location>
</feature>
<dbReference type="GeneTree" id="ENSGT00530000064469"/>
<dbReference type="PROSITE" id="PS50106">
    <property type="entry name" value="PDZ"/>
    <property type="match status" value="1"/>
</dbReference>
<dbReference type="Ensembl" id="ENSACAT00000006734.4">
    <property type="protein sequence ID" value="ENSACAP00000006588.4"/>
    <property type="gene ID" value="ENSACAG00000006727.4"/>
</dbReference>
<protein>
    <recommendedName>
        <fullName evidence="6">PDZ and pleckstrin homology domains 1</fullName>
    </recommendedName>
</protein>
<feature type="domain" description="PH" evidence="2">
    <location>
        <begin position="1011"/>
        <end position="1113"/>
    </location>
</feature>
<dbReference type="Pfam" id="PF00595">
    <property type="entry name" value="PDZ"/>
    <property type="match status" value="1"/>
</dbReference>
<evidence type="ECO:0000259" key="3">
    <source>
        <dbReference type="PROSITE" id="PS50106"/>
    </source>
</evidence>
<dbReference type="SMART" id="SM00233">
    <property type="entry name" value="PH"/>
    <property type="match status" value="2"/>
</dbReference>
<evidence type="ECO:0008006" key="6">
    <source>
        <dbReference type="Google" id="ProtNLM"/>
    </source>
</evidence>
<dbReference type="PROSITE" id="PS50003">
    <property type="entry name" value="PH_DOMAIN"/>
    <property type="match status" value="2"/>
</dbReference>
<dbReference type="Bgee" id="ENSACAG00000006727">
    <property type="expression patterns" value="Expressed in brain and 3 other cell types or tissues"/>
</dbReference>
<feature type="domain" description="PDZ" evidence="3">
    <location>
        <begin position="924"/>
        <end position="999"/>
    </location>
</feature>
<keyword evidence="5" id="KW-1185">Reference proteome</keyword>
<reference evidence="4" key="3">
    <citation type="submission" date="2025-09" db="UniProtKB">
        <authorList>
            <consortium name="Ensembl"/>
        </authorList>
    </citation>
    <scope>IDENTIFICATION</scope>
</reference>
<dbReference type="Gene3D" id="2.30.42.10">
    <property type="match status" value="1"/>
</dbReference>
<accession>H9GBV0</accession>
<dbReference type="InterPro" id="IPR001478">
    <property type="entry name" value="PDZ"/>
</dbReference>
<feature type="compositionally biased region" description="Polar residues" evidence="1">
    <location>
        <begin position="603"/>
        <end position="618"/>
    </location>
</feature>
<dbReference type="STRING" id="28377.ENSACAP00000006588"/>
<dbReference type="PANTHER" id="PTHR12752:SF2">
    <property type="entry name" value="PDZ AND PLECKSTRIN HOMOLOGY DOMAINS 1"/>
    <property type="match status" value="1"/>
</dbReference>
<dbReference type="SMART" id="SM00228">
    <property type="entry name" value="PDZ"/>
    <property type="match status" value="1"/>
</dbReference>
<feature type="region of interest" description="Disordered" evidence="1">
    <location>
        <begin position="845"/>
        <end position="869"/>
    </location>
</feature>
<feature type="domain" description="PH" evidence="2">
    <location>
        <begin position="1138"/>
        <end position="1235"/>
    </location>
</feature>
<dbReference type="AlphaFoldDB" id="H9GBV0"/>
<gene>
    <name evidence="4" type="primary">pdzph1</name>
</gene>
<reference evidence="4" key="1">
    <citation type="submission" date="2009-12" db="EMBL/GenBank/DDBJ databases">
        <title>The Genome Sequence of Anolis carolinensis (Green Anole Lizard).</title>
        <authorList>
            <consortium name="The Genome Sequencing Platform"/>
            <person name="Di Palma F."/>
            <person name="Alfoldi J."/>
            <person name="Heiman D."/>
            <person name="Young S."/>
            <person name="Grabherr M."/>
            <person name="Johnson J."/>
            <person name="Lander E.S."/>
            <person name="Lindblad-Toh K."/>
        </authorList>
    </citation>
    <scope>NUCLEOTIDE SEQUENCE [LARGE SCALE GENOMIC DNA]</scope>
    <source>
        <strain evidence="4">JBL SC #1</strain>
    </source>
</reference>
<dbReference type="InterPro" id="IPR036034">
    <property type="entry name" value="PDZ_sf"/>
</dbReference>
<proteinExistence type="predicted"/>
<dbReference type="InterPro" id="IPR011993">
    <property type="entry name" value="PH-like_dom_sf"/>
</dbReference>